<proteinExistence type="predicted"/>
<evidence type="ECO:0000313" key="1">
    <source>
        <dbReference type="EMBL" id="GBM88118.1"/>
    </source>
</evidence>
<dbReference type="EMBL" id="BGPR01003436">
    <property type="protein sequence ID" value="GBM88118.1"/>
    <property type="molecule type" value="Genomic_DNA"/>
</dbReference>
<accession>A0A4Y2JF97</accession>
<dbReference type="AlphaFoldDB" id="A0A4Y2JF97"/>
<comment type="caution">
    <text evidence="1">The sequence shown here is derived from an EMBL/GenBank/DDBJ whole genome shotgun (WGS) entry which is preliminary data.</text>
</comment>
<gene>
    <name evidence="1" type="ORF">AVEN_87494_1</name>
</gene>
<dbReference type="Proteomes" id="UP000499080">
    <property type="component" value="Unassembled WGS sequence"/>
</dbReference>
<name>A0A4Y2JF97_ARAVE</name>
<reference evidence="1 2" key="1">
    <citation type="journal article" date="2019" name="Sci. Rep.">
        <title>Orb-weaving spider Araneus ventricosus genome elucidates the spidroin gene catalogue.</title>
        <authorList>
            <person name="Kono N."/>
            <person name="Nakamura H."/>
            <person name="Ohtoshi R."/>
            <person name="Moran D.A.P."/>
            <person name="Shinohara A."/>
            <person name="Yoshida Y."/>
            <person name="Fujiwara M."/>
            <person name="Mori M."/>
            <person name="Tomita M."/>
            <person name="Arakawa K."/>
        </authorList>
    </citation>
    <scope>NUCLEOTIDE SEQUENCE [LARGE SCALE GENOMIC DNA]</scope>
</reference>
<evidence type="ECO:0008006" key="3">
    <source>
        <dbReference type="Google" id="ProtNLM"/>
    </source>
</evidence>
<keyword evidence="2" id="KW-1185">Reference proteome</keyword>
<evidence type="ECO:0000313" key="2">
    <source>
        <dbReference type="Proteomes" id="UP000499080"/>
    </source>
</evidence>
<sequence>MMFSLLIVNTFVRPSKTALFEFLVYGSISSKLTNEVVENKKEHYAGKEKSRNISDMVGDLKCMDIDAILCDTELRTSTHTFTAHKIILSI</sequence>
<protein>
    <recommendedName>
        <fullName evidence="3">BTB domain-containing protein</fullName>
    </recommendedName>
</protein>
<organism evidence="1 2">
    <name type="scientific">Araneus ventricosus</name>
    <name type="common">Orbweaver spider</name>
    <name type="synonym">Epeira ventricosa</name>
    <dbReference type="NCBI Taxonomy" id="182803"/>
    <lineage>
        <taxon>Eukaryota</taxon>
        <taxon>Metazoa</taxon>
        <taxon>Ecdysozoa</taxon>
        <taxon>Arthropoda</taxon>
        <taxon>Chelicerata</taxon>
        <taxon>Arachnida</taxon>
        <taxon>Araneae</taxon>
        <taxon>Araneomorphae</taxon>
        <taxon>Entelegynae</taxon>
        <taxon>Araneoidea</taxon>
        <taxon>Araneidae</taxon>
        <taxon>Araneus</taxon>
    </lineage>
</organism>